<reference evidence="2" key="1">
    <citation type="submission" date="2009-08" db="EMBL/GenBank/DDBJ databases">
        <title>Annotation of Salpingoeca rosetta.</title>
        <authorList>
            <consortium name="The Broad Institute Genome Sequencing Platform"/>
            <person name="Russ C."/>
            <person name="Cuomo C."/>
            <person name="Burger G."/>
            <person name="Gray M.W."/>
            <person name="Holland P.W.H."/>
            <person name="King N."/>
            <person name="Lang F.B.F."/>
            <person name="Roger A.J."/>
            <person name="Ruiz-Trillo I."/>
            <person name="Young S.K."/>
            <person name="Zeng Q."/>
            <person name="Gargeya S."/>
            <person name="Alvarado L."/>
            <person name="Berlin A."/>
            <person name="Chapman S.B."/>
            <person name="Chen Z."/>
            <person name="Freedman E."/>
            <person name="Gellesch M."/>
            <person name="Goldberg J."/>
            <person name="Griggs A."/>
            <person name="Gujja S."/>
            <person name="Heilman E."/>
            <person name="Heiman D."/>
            <person name="Howarth C."/>
            <person name="Mehta T."/>
            <person name="Neiman D."/>
            <person name="Pearson M."/>
            <person name="Roberts A."/>
            <person name="Saif S."/>
            <person name="Shea T."/>
            <person name="Shenoy N."/>
            <person name="Sisk P."/>
            <person name="Stolte C."/>
            <person name="Sykes S."/>
            <person name="White J."/>
            <person name="Yandava C."/>
            <person name="Haas B."/>
            <person name="Nusbaum C."/>
            <person name="Birren B."/>
        </authorList>
    </citation>
    <scope>NUCLEOTIDE SEQUENCE [LARGE SCALE GENOMIC DNA]</scope>
    <source>
        <strain evidence="2">ATCC 50818</strain>
    </source>
</reference>
<dbReference type="KEGG" id="sre:PTSG_12126"/>
<protein>
    <submittedName>
        <fullName evidence="2">Uncharacterized protein</fullName>
    </submittedName>
</protein>
<dbReference type="GeneID" id="16075543"/>
<dbReference type="InParanoid" id="F2U7P4"/>
<dbReference type="RefSeq" id="XP_004994965.1">
    <property type="nucleotide sequence ID" value="XM_004994908.1"/>
</dbReference>
<sequence length="159" mass="17902">MSIIADGQKRCRQAGIKQEHPRKRVKTLAPSRLRLFPVRGRRGGKKAASTREGARKPLFHDAWQPKSESNDAEPAVQGARRTEPVFKEQQLQPRGEALRQRNDGQRRRRQQAQEECQHQAPNPRIREKMVGGRSSVASVDVTPTKLQPGDLPSPFSQAS</sequence>
<evidence type="ECO:0000313" key="2">
    <source>
        <dbReference type="EMBL" id="EGD83461.1"/>
    </source>
</evidence>
<feature type="compositionally biased region" description="Basic and acidic residues" evidence="1">
    <location>
        <begin position="96"/>
        <end position="117"/>
    </location>
</feature>
<evidence type="ECO:0000256" key="1">
    <source>
        <dbReference type="SAM" id="MobiDB-lite"/>
    </source>
</evidence>
<organism evidence="3">
    <name type="scientific">Salpingoeca rosetta (strain ATCC 50818 / BSB-021)</name>
    <dbReference type="NCBI Taxonomy" id="946362"/>
    <lineage>
        <taxon>Eukaryota</taxon>
        <taxon>Choanoflagellata</taxon>
        <taxon>Craspedida</taxon>
        <taxon>Salpingoecidae</taxon>
        <taxon>Salpingoeca</taxon>
    </lineage>
</organism>
<proteinExistence type="predicted"/>
<keyword evidence="3" id="KW-1185">Reference proteome</keyword>
<dbReference type="Proteomes" id="UP000007799">
    <property type="component" value="Unassembled WGS sequence"/>
</dbReference>
<dbReference type="EMBL" id="GL832963">
    <property type="protein sequence ID" value="EGD83461.1"/>
    <property type="molecule type" value="Genomic_DNA"/>
</dbReference>
<evidence type="ECO:0000313" key="3">
    <source>
        <dbReference type="Proteomes" id="UP000007799"/>
    </source>
</evidence>
<name>F2U7P4_SALR5</name>
<feature type="region of interest" description="Disordered" evidence="1">
    <location>
        <begin position="1"/>
        <end position="159"/>
    </location>
</feature>
<gene>
    <name evidence="2" type="ORF">PTSG_12126</name>
</gene>
<dbReference type="AlphaFoldDB" id="F2U7P4"/>
<accession>F2U7P4</accession>